<organism evidence="2 3">
    <name type="scientific">Psychrobacter phenylpyruvicus</name>
    <dbReference type="NCBI Taxonomy" id="29432"/>
    <lineage>
        <taxon>Bacteria</taxon>
        <taxon>Pseudomonadati</taxon>
        <taxon>Pseudomonadota</taxon>
        <taxon>Gammaproteobacteria</taxon>
        <taxon>Moraxellales</taxon>
        <taxon>Moraxellaceae</taxon>
        <taxon>Psychrobacter</taxon>
    </lineage>
</organism>
<feature type="signal peptide" evidence="1">
    <location>
        <begin position="1"/>
        <end position="25"/>
    </location>
</feature>
<evidence type="ECO:0000256" key="1">
    <source>
        <dbReference type="SAM" id="SignalP"/>
    </source>
</evidence>
<protein>
    <submittedName>
        <fullName evidence="2">Tfp pilus assembly protein, tip-associated adhesin PilY1</fullName>
    </submittedName>
</protein>
<name>A0A379LHC8_9GAMM</name>
<feature type="chain" id="PRO_5016657534" evidence="1">
    <location>
        <begin position="26"/>
        <end position="1400"/>
    </location>
</feature>
<keyword evidence="3" id="KW-1185">Reference proteome</keyword>
<dbReference type="RefSeq" id="WP_028858881.1">
    <property type="nucleotide sequence ID" value="NZ_CAJHAQ010000001.1"/>
</dbReference>
<reference evidence="2 3" key="1">
    <citation type="submission" date="2018-06" db="EMBL/GenBank/DDBJ databases">
        <authorList>
            <consortium name="Pathogen Informatics"/>
            <person name="Doyle S."/>
        </authorList>
    </citation>
    <scope>NUCLEOTIDE SEQUENCE [LARGE SCALE GENOMIC DNA]</scope>
    <source>
        <strain evidence="2 3">NCTC10526</strain>
    </source>
</reference>
<accession>A0A379LHC8</accession>
<proteinExistence type="predicted"/>
<sequence length="1400" mass="153088">MPSISVVLIVMAMLIQLVVSPYASANTSPAQGDLAVYSVGYHSSSVQAPGPVLFLLLDPALYTTPNHTQHLQYLQHALDYLMDTPGLMADNLQLGIGKVTDVDQGETAAELVLVPVAALGQVADSHHPKSQRHKIKNFIKDQCPQFPNCRRQHTGDDDLFISSMAAYAQASAYMMGTDNGSRAVNKANRVNKASRDGRSSETDSVSLDDIEIVDIGNTSSQLPVGQPSIKANNEPVALMDIEPAFSISNAQKLYSKPIYNQCSARHFETEALDALAYSVGNAVVIITADSDSAALISSGPASPMSNLDPLAMMTQSLIAKYPSSTRGDLAYQQYILQQCHSQSLSSTSNPTAALSPNLIQTLGTEGDWSNKALSWRCVQNYARHLNQFKAANVDYHNPLGIALKTAVIAFSNADNALNVVGENKGLPSYDCLAATVAPSIRQKCLLGQYGHNYGEGGFFQSVNTRVGATSEQGRKQSVELAQALIIMAKNLTTQPSAMARKAPFQMVNFMHGSELFKKSYQTYLQPQFGSLQAQWPGGVSKYQSSVVNNIFAAEVIKNKRQLLKNPRNIYLSQAETGELIAQTTESINRFQLPKLTPKQQLKLRQSLLSYMFDASPPSGGIHHSTPIALISKAQPLTSNQSSTINLSESTKYSYKKHILYGAMDNALHIIDEATGEEIAAYFAKEVLAENGQYQAIRQDSLAASTEAHPSFGIDGPWTQYARYITNAEGESIAKPLYVFGGARLGARAYYGLDLTGLDRVDSAHNLNGFAPKQLFTITPDRQDFGQQYFKQLAYSWSKPVITHINWFGVPKLVAILSGGYDANEYDKPDGLRERHYLQQGQQSILGNAIYIVDAKTGVPLIVATADNETQSIIGSNDDNGFSDLSKDAGKVLQVANASMLYSITGSVKAMDREEDGLTDHLYFADLEGQLFRLDIDNVASSPALASKVRVVRLADFRRQKNSPGPRFYETPVVTLQNHNAVDSRSSKFATVSVASGDRSHPLRITDPTKHTVSLEIEYLDSLGHRQILQAVHKQFLTTDDAGVKLESSKWQLIASDLALTSDIDNNSDIRFDNGQFQLATKLFMPGSLLKATTTFASTDKISASLRVPSSFVSISPSQSLPAIADPLAPILSVTKYWIGIKPMTTEKMSVLSRTANHVYTLYDKDVANPALFNTPVSALQTRDIYLTEENFPDLPTIDVSNPQFSGYQKQGWRSPLTQFGQHHANFNKAGVVEKLNNQDRVSGSNSLANALAIKAFGPMFAVSNKLYLTAYNPVPKSQPLAACRAQLIGNTEVYQFCLPYGNCNTANKVYRSHVQRIGYGNGLNPLSWKTVGEGKARQLFIAQVSGIYSEANPTEETHLSILVNLNDIQAAPKFVNSFTLQPKLQLEQWFDYSNHLSVSD</sequence>
<dbReference type="STRING" id="1123034.GCA_000685805_01348"/>
<dbReference type="EMBL" id="UGVC01000001">
    <property type="protein sequence ID" value="SUD89938.1"/>
    <property type="molecule type" value="Genomic_DNA"/>
</dbReference>
<keyword evidence="1" id="KW-0732">Signal</keyword>
<dbReference type="Proteomes" id="UP000254123">
    <property type="component" value="Unassembled WGS sequence"/>
</dbReference>
<gene>
    <name evidence="2" type="ORF">NCTC10526_00253</name>
</gene>
<evidence type="ECO:0000313" key="2">
    <source>
        <dbReference type="EMBL" id="SUD89938.1"/>
    </source>
</evidence>
<evidence type="ECO:0000313" key="3">
    <source>
        <dbReference type="Proteomes" id="UP000254123"/>
    </source>
</evidence>